<dbReference type="KEGG" id="nwl:NWFMUON74_59830"/>
<dbReference type="GeneID" id="80350404"/>
<dbReference type="EMBL" id="AP023396">
    <property type="protein sequence ID" value="BCK58211.1"/>
    <property type="molecule type" value="Genomic_DNA"/>
</dbReference>
<dbReference type="Pfam" id="PF19457">
    <property type="entry name" value="DUF5994"/>
    <property type="match status" value="1"/>
</dbReference>
<evidence type="ECO:0000256" key="1">
    <source>
        <dbReference type="SAM" id="MobiDB-lite"/>
    </source>
</evidence>
<accession>A0A7G1KTF0</accession>
<dbReference type="InterPro" id="IPR046036">
    <property type="entry name" value="DUF5994"/>
</dbReference>
<reference evidence="2 3" key="1">
    <citation type="submission" date="2020-08" db="EMBL/GenBank/DDBJ databases">
        <title>Genome Sequencing of Nocardia wallacei strain FMUON74 and assembly.</title>
        <authorList>
            <person name="Toyokawa M."/>
            <person name="Uesaka K."/>
        </authorList>
    </citation>
    <scope>NUCLEOTIDE SEQUENCE [LARGE SCALE GENOMIC DNA]</scope>
    <source>
        <strain evidence="2 3">FMUON74</strain>
    </source>
</reference>
<feature type="region of interest" description="Disordered" evidence="1">
    <location>
        <begin position="124"/>
        <end position="151"/>
    </location>
</feature>
<dbReference type="Proteomes" id="UP000516173">
    <property type="component" value="Chromosome"/>
</dbReference>
<evidence type="ECO:0000313" key="2">
    <source>
        <dbReference type="EMBL" id="BCK58211.1"/>
    </source>
</evidence>
<protein>
    <submittedName>
        <fullName evidence="2">Uncharacterized protein</fullName>
    </submittedName>
</protein>
<name>A0A7G1KTF0_9NOCA</name>
<gene>
    <name evidence="2" type="ORF">NWFMUON74_59830</name>
</gene>
<evidence type="ECO:0000313" key="3">
    <source>
        <dbReference type="Proteomes" id="UP000516173"/>
    </source>
</evidence>
<sequence length="151" mass="16281">MTSQTARTGTGRYEVPANRPRLLIAPEERRSAATDGTWWPHGDDLVTELTELLPVLTTQFGPIQRVIYHLDEWVAAPGKSAIGDRRISLDGYRHRPTGTVEILPLDGGTLTLLVVPPGTAADSADAVMSAETGGAEQRWESEGGSGGYRSR</sequence>
<proteinExistence type="predicted"/>
<dbReference type="RefSeq" id="WP_187684992.1">
    <property type="nucleotide sequence ID" value="NZ_AP023396.1"/>
</dbReference>
<organism evidence="2 3">
    <name type="scientific">Nocardia wallacei</name>
    <dbReference type="NCBI Taxonomy" id="480035"/>
    <lineage>
        <taxon>Bacteria</taxon>
        <taxon>Bacillati</taxon>
        <taxon>Actinomycetota</taxon>
        <taxon>Actinomycetes</taxon>
        <taxon>Mycobacteriales</taxon>
        <taxon>Nocardiaceae</taxon>
        <taxon>Nocardia</taxon>
    </lineage>
</organism>
<dbReference type="AlphaFoldDB" id="A0A7G1KTF0"/>
<keyword evidence="3" id="KW-1185">Reference proteome</keyword>